<name>A0A1B2CTC8_9VIRU</name>
<comment type="subcellular location">
    <subcellularLocation>
        <location evidence="1">Host nucleus</location>
    </subcellularLocation>
</comment>
<evidence type="ECO:0000313" key="9">
    <source>
        <dbReference type="Proteomes" id="UP000500815"/>
    </source>
</evidence>
<dbReference type="GO" id="GO:0006260">
    <property type="term" value="P:DNA replication"/>
    <property type="evidence" value="ECO:0007669"/>
    <property type="project" value="UniProtKB-KW"/>
</dbReference>
<dbReference type="Gene3D" id="3.40.50.300">
    <property type="entry name" value="P-loop containing nucleotide triphosphate hydrolases"/>
    <property type="match status" value="1"/>
</dbReference>
<feature type="region of interest" description="Disordered" evidence="6">
    <location>
        <begin position="482"/>
        <end position="599"/>
    </location>
</feature>
<dbReference type="InterPro" id="IPR001257">
    <property type="entry name" value="Parvovirus_NS1_helicase"/>
</dbReference>
<keyword evidence="2" id="KW-1048">Host nucleus</keyword>
<evidence type="ECO:0000256" key="2">
    <source>
        <dbReference type="ARBA" id="ARBA00022562"/>
    </source>
</evidence>
<dbReference type="RefSeq" id="YP_010086594.1">
    <property type="nucleotide sequence ID" value="NC_055465.1"/>
</dbReference>
<evidence type="ECO:0000313" key="8">
    <source>
        <dbReference type="EMBL" id="ANY57893.1"/>
    </source>
</evidence>
<evidence type="ECO:0000256" key="5">
    <source>
        <dbReference type="ARBA" id="ARBA00022840"/>
    </source>
</evidence>
<feature type="compositionally biased region" description="Low complexity" evidence="6">
    <location>
        <begin position="499"/>
        <end position="530"/>
    </location>
</feature>
<keyword evidence="9" id="KW-1185">Reference proteome</keyword>
<evidence type="ECO:0000256" key="1">
    <source>
        <dbReference type="ARBA" id="ARBA00004147"/>
    </source>
</evidence>
<evidence type="ECO:0000259" key="7">
    <source>
        <dbReference type="PROSITE" id="PS51206"/>
    </source>
</evidence>
<proteinExistence type="predicted"/>
<dbReference type="Pfam" id="PF01057">
    <property type="entry name" value="Parvo_NS1"/>
    <property type="match status" value="1"/>
</dbReference>
<dbReference type="InterPro" id="IPR014015">
    <property type="entry name" value="Helicase_SF3_DNA-vir"/>
</dbReference>
<evidence type="ECO:0000256" key="4">
    <source>
        <dbReference type="ARBA" id="ARBA00022741"/>
    </source>
</evidence>
<dbReference type="KEGG" id="vg:65101812"/>
<dbReference type="GO" id="GO:0005524">
    <property type="term" value="F:ATP binding"/>
    <property type="evidence" value="ECO:0007669"/>
    <property type="project" value="UniProtKB-KW"/>
</dbReference>
<protein>
    <submittedName>
        <fullName evidence="8">Non-structural protein 1</fullName>
    </submittedName>
</protein>
<evidence type="ECO:0000256" key="3">
    <source>
        <dbReference type="ARBA" id="ARBA00022705"/>
    </source>
</evidence>
<dbReference type="InterPro" id="IPR027417">
    <property type="entry name" value="P-loop_NTPase"/>
</dbReference>
<feature type="compositionally biased region" description="Basic and acidic residues" evidence="6">
    <location>
        <begin position="563"/>
        <end position="588"/>
    </location>
</feature>
<reference evidence="8 9" key="1">
    <citation type="journal article" date="2016" name="Virol. J.">
        <title>A novel rodent Chapparvovirus in feces of wild rats.</title>
        <authorList>
            <person name="Yang S."/>
            <person name="Liu Z."/>
            <person name="Wang Y."/>
            <person name="Li W."/>
            <person name="Fu X."/>
            <person name="Lin Y."/>
            <person name="Shen Q."/>
            <person name="Wang X."/>
            <person name="Wang H."/>
            <person name="Zhang W."/>
        </authorList>
    </citation>
    <scope>NUCLEOTIDE SEQUENCE [LARGE SCALE GENOMIC DNA]</scope>
    <source>
        <strain evidence="8">9</strain>
    </source>
</reference>
<sequence>MQAKMECTRRGLTAARRYFWHKGSAVETTEVSIEDDTLTRTLRTWDSGTWKAAILQISCLGKPPVEEPEPYAFLLNEMPMNTDWIATGEANSDGIFHVHALVRNPQRTDAWIRSANSKWFSVRCATLNDVEDTDPMLTILKCQTAHKPSSLACYMVKNPVWLIASSAFNLKVLSGLHDRDMGDRFRPENSRKLKLDANKMTTDLIDIISDHNCKTPQDVFRCAPEVIVQYLHRPGFGSILNNCLAWVQATQGGWSMANIAKKHKPMPTRVHQVLLHQGIIPSEFDEIFYKWITKAESKRNTLVLWGPSNTGKSMFIKGFKEAVPWGEIVNSNQFAFESLCESMFGVWEEPLISSEQAEKCKQIFEGMETSVPVKYKKPFKLPRIPIIMTTNHAPWRYCSNEEPMFRNRMWIFEWLNDCTGLYSCRASEHSCECCVCKASRSGKGINDGQSACKMPRGQQPVQGLAFWIGSTEDDVSTGSLCSGSQGSCRSPERGDCERSTSPTSQCQQQCSNSSGSSSSSSSSTVDSLRSSGEHRPSNPRKRIRSSESGDAEPMVTEQSGGDHGGDLGRHGMGEDGGDHASGSHEDSGRGGGELPSSSSMVVLGETSNTLTPLEILTAERELDRKVGALSIPTRNDWLCYLSFLQTTYANKCNL</sequence>
<keyword evidence="3" id="KW-0235">DNA replication</keyword>
<dbReference type="GO" id="GO:0019079">
    <property type="term" value="P:viral genome replication"/>
    <property type="evidence" value="ECO:0007669"/>
    <property type="project" value="InterPro"/>
</dbReference>
<gene>
    <name evidence="8" type="primary">NS1</name>
</gene>
<dbReference type="GO" id="GO:0042025">
    <property type="term" value="C:host cell nucleus"/>
    <property type="evidence" value="ECO:0007669"/>
    <property type="project" value="UniProtKB-SubCell"/>
</dbReference>
<dbReference type="PROSITE" id="PS51206">
    <property type="entry name" value="SF3_HELICASE_1"/>
    <property type="match status" value="1"/>
</dbReference>
<dbReference type="SUPFAM" id="SSF52540">
    <property type="entry name" value="P-loop containing nucleoside triphosphate hydrolases"/>
    <property type="match status" value="1"/>
</dbReference>
<keyword evidence="5" id="KW-0067">ATP-binding</keyword>
<dbReference type="EMBL" id="KX272741">
    <property type="protein sequence ID" value="ANY57893.1"/>
    <property type="molecule type" value="Genomic_DNA"/>
</dbReference>
<evidence type="ECO:0000256" key="6">
    <source>
        <dbReference type="SAM" id="MobiDB-lite"/>
    </source>
</evidence>
<organism evidence="8 9">
    <name type="scientific">Rat parvovirus 2</name>
    <dbReference type="NCBI Taxonomy" id="1885571"/>
    <lineage>
        <taxon>Viruses</taxon>
        <taxon>Monodnaviria</taxon>
        <taxon>Shotokuvirae</taxon>
        <taxon>Cossaviricota</taxon>
        <taxon>Quintoviricetes</taxon>
        <taxon>Piccovirales</taxon>
        <taxon>Parvoviridae</taxon>
        <taxon>Hamaparvovirinae</taxon>
        <taxon>Chaphamaparvovirus</taxon>
        <taxon>Chaphamaparvovirus rodent2</taxon>
    </lineage>
</organism>
<keyword evidence="4" id="KW-0547">Nucleotide-binding</keyword>
<dbReference type="GeneID" id="65101812"/>
<feature type="domain" description="SF3 helicase" evidence="7">
    <location>
        <begin position="265"/>
        <end position="427"/>
    </location>
</feature>
<accession>A0A1B2CTC8</accession>
<dbReference type="Proteomes" id="UP000500815">
    <property type="component" value="Segment"/>
</dbReference>